<evidence type="ECO:0000256" key="3">
    <source>
        <dbReference type="ARBA" id="ARBA00022692"/>
    </source>
</evidence>
<evidence type="ECO:0000313" key="8">
    <source>
        <dbReference type="EMBL" id="GFJ86983.1"/>
    </source>
</evidence>
<evidence type="ECO:0000256" key="4">
    <source>
        <dbReference type="ARBA" id="ARBA00022989"/>
    </source>
</evidence>
<evidence type="ECO:0000256" key="1">
    <source>
        <dbReference type="ARBA" id="ARBA00004651"/>
    </source>
</evidence>
<feature type="transmembrane region" description="Helical" evidence="6">
    <location>
        <begin position="173"/>
        <end position="194"/>
    </location>
</feature>
<accession>A0A6V8KP87</accession>
<proteinExistence type="predicted"/>
<evidence type="ECO:0000256" key="6">
    <source>
        <dbReference type="SAM" id="Phobius"/>
    </source>
</evidence>
<dbReference type="InterPro" id="IPR036259">
    <property type="entry name" value="MFS_trans_sf"/>
</dbReference>
<gene>
    <name evidence="8" type="ORF">Prum_006250</name>
</gene>
<evidence type="ECO:0000256" key="5">
    <source>
        <dbReference type="ARBA" id="ARBA00023136"/>
    </source>
</evidence>
<comment type="caution">
    <text evidence="8">The sequence shown here is derived from an EMBL/GenBank/DDBJ whole genome shotgun (WGS) entry which is preliminary data.</text>
</comment>
<name>A0A6V8KP87_9ACTN</name>
<feature type="transmembrane region" description="Helical" evidence="6">
    <location>
        <begin position="315"/>
        <end position="334"/>
    </location>
</feature>
<dbReference type="Proteomes" id="UP000482960">
    <property type="component" value="Unassembled WGS sequence"/>
</dbReference>
<keyword evidence="9" id="KW-1185">Reference proteome</keyword>
<dbReference type="PANTHER" id="PTHR43385">
    <property type="entry name" value="RIBOFLAVIN TRANSPORTER RIBJ"/>
    <property type="match status" value="1"/>
</dbReference>
<dbReference type="InterPro" id="IPR052983">
    <property type="entry name" value="MFS_Riboflavin_Transporter"/>
</dbReference>
<feature type="transmembrane region" description="Helical" evidence="6">
    <location>
        <begin position="110"/>
        <end position="133"/>
    </location>
</feature>
<dbReference type="SUPFAM" id="SSF103473">
    <property type="entry name" value="MFS general substrate transporter"/>
    <property type="match status" value="1"/>
</dbReference>
<feature type="transmembrane region" description="Helical" evidence="6">
    <location>
        <begin position="86"/>
        <end position="104"/>
    </location>
</feature>
<feature type="transmembrane region" description="Helical" evidence="6">
    <location>
        <begin position="227"/>
        <end position="253"/>
    </location>
</feature>
<keyword evidence="3 6" id="KW-0812">Transmembrane</keyword>
<feature type="transmembrane region" description="Helical" evidence="6">
    <location>
        <begin position="20"/>
        <end position="42"/>
    </location>
</feature>
<evidence type="ECO:0000259" key="7">
    <source>
        <dbReference type="PROSITE" id="PS50850"/>
    </source>
</evidence>
<dbReference type="Pfam" id="PF07690">
    <property type="entry name" value="MFS_1"/>
    <property type="match status" value="1"/>
</dbReference>
<dbReference type="PANTHER" id="PTHR43385:SF1">
    <property type="entry name" value="RIBOFLAVIN TRANSPORTER RIBJ"/>
    <property type="match status" value="1"/>
</dbReference>
<comment type="subcellular location">
    <subcellularLocation>
        <location evidence="1">Cell membrane</location>
        <topology evidence="1">Multi-pass membrane protein</topology>
    </subcellularLocation>
</comment>
<dbReference type="GO" id="GO:0005886">
    <property type="term" value="C:plasma membrane"/>
    <property type="evidence" value="ECO:0007669"/>
    <property type="project" value="UniProtKB-SubCell"/>
</dbReference>
<dbReference type="PROSITE" id="PS50850">
    <property type="entry name" value="MFS"/>
    <property type="match status" value="1"/>
</dbReference>
<evidence type="ECO:0000256" key="2">
    <source>
        <dbReference type="ARBA" id="ARBA00022448"/>
    </source>
</evidence>
<organism evidence="8 9">
    <name type="scientific">Phytohabitans rumicis</name>
    <dbReference type="NCBI Taxonomy" id="1076125"/>
    <lineage>
        <taxon>Bacteria</taxon>
        <taxon>Bacillati</taxon>
        <taxon>Actinomycetota</taxon>
        <taxon>Actinomycetes</taxon>
        <taxon>Micromonosporales</taxon>
        <taxon>Micromonosporaceae</taxon>
    </lineage>
</organism>
<keyword evidence="2" id="KW-0813">Transport</keyword>
<dbReference type="GO" id="GO:0022857">
    <property type="term" value="F:transmembrane transporter activity"/>
    <property type="evidence" value="ECO:0007669"/>
    <property type="project" value="InterPro"/>
</dbReference>
<feature type="transmembrane region" description="Helical" evidence="6">
    <location>
        <begin position="54"/>
        <end position="74"/>
    </location>
</feature>
<keyword evidence="5 6" id="KW-0472">Membrane</keyword>
<feature type="transmembrane region" description="Helical" evidence="6">
    <location>
        <begin position="145"/>
        <end position="167"/>
    </location>
</feature>
<dbReference type="InterPro" id="IPR020846">
    <property type="entry name" value="MFS_dom"/>
</dbReference>
<reference evidence="8 9" key="1">
    <citation type="submission" date="2020-03" db="EMBL/GenBank/DDBJ databases">
        <title>Whole genome shotgun sequence of Phytohabitans rumicis NBRC 108638.</title>
        <authorList>
            <person name="Komaki H."/>
            <person name="Tamura T."/>
        </authorList>
    </citation>
    <scope>NUCLEOTIDE SEQUENCE [LARGE SCALE GENOMIC DNA]</scope>
    <source>
        <strain evidence="8 9">NBRC 108638</strain>
    </source>
</reference>
<feature type="domain" description="Major facilitator superfamily (MFS) profile" evidence="7">
    <location>
        <begin position="18"/>
        <end position="405"/>
    </location>
</feature>
<evidence type="ECO:0000313" key="9">
    <source>
        <dbReference type="Proteomes" id="UP000482960"/>
    </source>
</evidence>
<dbReference type="AlphaFoldDB" id="A0A6V8KP87"/>
<keyword evidence="4 6" id="KW-1133">Transmembrane helix</keyword>
<feature type="transmembrane region" description="Helical" evidence="6">
    <location>
        <begin position="259"/>
        <end position="280"/>
    </location>
</feature>
<sequence>MAAGRRVGGHERGSARWRMVAALAVTQTVGYGVLYYAFAVVLQPMAATLHASTAVVTGALTCSVLAGAVMAVPVGRWLDRHGGRALMTTGSVLATVLVLAWSQIRTVAQLYLALIGVGLTAAMVLYEPALTVVVSWFPPRQRAKAVLAVIAVAGFASTIFMPLTGILLDRYGWRTALAVLAVVYGVVAVPLHALTVRTPPRAEEAAGRPRADRRRAVVRAAVRDRRFWWLAVAFVAHGAAMSAITVHLVGFLVHKGHPATFAATVAGLLGVLSVTGRLVLTGLHRRLPLHVLAAVVFTVQATAAAGLTVVAGSRIGAAAAVVAFGIGFGVASLVKPALLADRYGTTAYGTLAGVLATPITVAKAAAPLAAAGLIATGGYPAMLAAVGAACLLAAVGITARASTPTPVSDIHPTRAVETAGQLAAASD</sequence>
<dbReference type="InterPro" id="IPR011701">
    <property type="entry name" value="MFS"/>
</dbReference>
<feature type="transmembrane region" description="Helical" evidence="6">
    <location>
        <begin position="287"/>
        <end position="309"/>
    </location>
</feature>
<feature type="transmembrane region" description="Helical" evidence="6">
    <location>
        <begin position="378"/>
        <end position="399"/>
    </location>
</feature>
<feature type="transmembrane region" description="Helical" evidence="6">
    <location>
        <begin position="346"/>
        <end position="366"/>
    </location>
</feature>
<protein>
    <submittedName>
        <fullName evidence="8">MFS transporter</fullName>
    </submittedName>
</protein>
<reference evidence="8 9" key="2">
    <citation type="submission" date="2020-03" db="EMBL/GenBank/DDBJ databases">
        <authorList>
            <person name="Ichikawa N."/>
            <person name="Kimura A."/>
            <person name="Kitahashi Y."/>
            <person name="Uohara A."/>
        </authorList>
    </citation>
    <scope>NUCLEOTIDE SEQUENCE [LARGE SCALE GENOMIC DNA]</scope>
    <source>
        <strain evidence="8 9">NBRC 108638</strain>
    </source>
</reference>
<dbReference type="Gene3D" id="1.20.1250.20">
    <property type="entry name" value="MFS general substrate transporter like domains"/>
    <property type="match status" value="1"/>
</dbReference>
<dbReference type="EMBL" id="BLPG01000001">
    <property type="protein sequence ID" value="GFJ86983.1"/>
    <property type="molecule type" value="Genomic_DNA"/>
</dbReference>